<proteinExistence type="predicted"/>
<protein>
    <submittedName>
        <fullName evidence="2">Amidase</fullName>
        <ecNumber evidence="2">3.5.1.4</ecNumber>
    </submittedName>
</protein>
<keyword evidence="3" id="KW-1185">Reference proteome</keyword>
<evidence type="ECO:0000313" key="3">
    <source>
        <dbReference type="Proteomes" id="UP000476064"/>
    </source>
</evidence>
<gene>
    <name evidence="2" type="ORF">GXP70_15695</name>
</gene>
<dbReference type="KEGG" id="plyc:GXP70_15695"/>
<organism evidence="2 3">
    <name type="scientific">Paenibacillus lycopersici</name>
    <dbReference type="NCBI Taxonomy" id="2704462"/>
    <lineage>
        <taxon>Bacteria</taxon>
        <taxon>Bacillati</taxon>
        <taxon>Bacillota</taxon>
        <taxon>Bacilli</taxon>
        <taxon>Bacillales</taxon>
        <taxon>Paenibacillaceae</taxon>
        <taxon>Paenibacillus</taxon>
    </lineage>
</organism>
<dbReference type="InterPro" id="IPR036928">
    <property type="entry name" value="AS_sf"/>
</dbReference>
<dbReference type="RefSeq" id="WP_162357695.1">
    <property type="nucleotide sequence ID" value="NZ_CP048209.1"/>
</dbReference>
<sequence>MQNGFNAYINEHVVVEPTGTGPLSGKEFAVKDVFAIAGHANSAGNPDWLRTHGPAIAHAEAVARLLSRGGRLRGATITDELMFSLNGENVHYGTPVNPKAPGSIPGGSSSGSASAAAAGLADFALGTDTGGSVRIPSSYCGLYGIRPTHGLVSLDGVIPLSASFDTVGWMARDAATLLQVGEALIGGDAAPAGGAFKRLLFATDAWDVAEADCRLALSGTADVLQGAMDASRLIVASQGLESWFATFRTIQGYEIWSVHGAWITEHRPKFGPGIAERFAWSATIARGDYERALPVRQRIRESLEELLGDDGLLVIPTAPCAAPRIGLTGAQVERTRARSMQLSCIAGLGGLPQATMPLKGGDGLPVGLSFVAGPRQDAKLLRWIRDAASRALPPQTVG</sequence>
<dbReference type="PANTHER" id="PTHR46310">
    <property type="entry name" value="AMIDASE 1"/>
    <property type="match status" value="1"/>
</dbReference>
<evidence type="ECO:0000259" key="1">
    <source>
        <dbReference type="Pfam" id="PF01425"/>
    </source>
</evidence>
<dbReference type="EC" id="3.5.1.4" evidence="2"/>
<feature type="domain" description="Amidase" evidence="1">
    <location>
        <begin position="288"/>
        <end position="381"/>
    </location>
</feature>
<reference evidence="2 3" key="1">
    <citation type="submission" date="2020-01" db="EMBL/GenBank/DDBJ databases">
        <title>Paenibacillus sp. nov., isolated from tomato rhizosphere.</title>
        <authorList>
            <person name="Weon H.-Y."/>
            <person name="Lee S.A."/>
        </authorList>
    </citation>
    <scope>NUCLEOTIDE SEQUENCE [LARGE SCALE GENOMIC DNA]</scope>
    <source>
        <strain evidence="2 3">12200R-189</strain>
    </source>
</reference>
<dbReference type="EMBL" id="CP048209">
    <property type="protein sequence ID" value="QHT61256.1"/>
    <property type="molecule type" value="Genomic_DNA"/>
</dbReference>
<dbReference type="NCBIfam" id="NF006169">
    <property type="entry name" value="PRK08310.1"/>
    <property type="match status" value="1"/>
</dbReference>
<dbReference type="SUPFAM" id="SSF75304">
    <property type="entry name" value="Amidase signature (AS) enzymes"/>
    <property type="match status" value="1"/>
</dbReference>
<name>A0A6C0FVT8_9BACL</name>
<dbReference type="AlphaFoldDB" id="A0A6C0FVT8"/>
<dbReference type="Pfam" id="PF01425">
    <property type="entry name" value="Amidase"/>
    <property type="match status" value="2"/>
</dbReference>
<dbReference type="Proteomes" id="UP000476064">
    <property type="component" value="Chromosome"/>
</dbReference>
<dbReference type="InterPro" id="IPR023631">
    <property type="entry name" value="Amidase_dom"/>
</dbReference>
<accession>A0A6C0FVT8</accession>
<dbReference type="GO" id="GO:0004040">
    <property type="term" value="F:amidase activity"/>
    <property type="evidence" value="ECO:0007669"/>
    <property type="project" value="UniProtKB-EC"/>
</dbReference>
<keyword evidence="2" id="KW-0378">Hydrolase</keyword>
<feature type="domain" description="Amidase" evidence="1">
    <location>
        <begin position="20"/>
        <end position="188"/>
    </location>
</feature>
<evidence type="ECO:0000313" key="2">
    <source>
        <dbReference type="EMBL" id="QHT61256.1"/>
    </source>
</evidence>
<dbReference type="PANTHER" id="PTHR46310:SF7">
    <property type="entry name" value="AMIDASE 1"/>
    <property type="match status" value="1"/>
</dbReference>
<dbReference type="Gene3D" id="3.90.1300.10">
    <property type="entry name" value="Amidase signature (AS) domain"/>
    <property type="match status" value="1"/>
</dbReference>